<keyword evidence="3" id="KW-1185">Reference proteome</keyword>
<accession>A3LT11</accession>
<gene>
    <name evidence="2" type="primary">MRP51</name>
    <name evidence="2" type="ORF">PICST_67479</name>
</gene>
<dbReference type="RefSeq" id="XP_001384016.2">
    <property type="nucleotide sequence ID" value="XM_001383979.1"/>
</dbReference>
<dbReference type="PIRSF" id="PIRSF018156">
    <property type="entry name" value="MRPL51_fungal"/>
    <property type="match status" value="1"/>
</dbReference>
<dbReference type="Pfam" id="PF11709">
    <property type="entry name" value="Mit_ribos_Mrp51"/>
    <property type="match status" value="1"/>
</dbReference>
<organism evidence="2 3">
    <name type="scientific">Scheffersomyces stipitis (strain ATCC 58785 / CBS 6054 / NBRC 10063 / NRRL Y-11545)</name>
    <name type="common">Yeast</name>
    <name type="synonym">Pichia stipitis</name>
    <dbReference type="NCBI Taxonomy" id="322104"/>
    <lineage>
        <taxon>Eukaryota</taxon>
        <taxon>Fungi</taxon>
        <taxon>Dikarya</taxon>
        <taxon>Ascomycota</taxon>
        <taxon>Saccharomycotina</taxon>
        <taxon>Pichiomycetes</taxon>
        <taxon>Debaryomycetaceae</taxon>
        <taxon>Scheffersomyces</taxon>
    </lineage>
</organism>
<dbReference type="OMA" id="KNAPGKH"/>
<dbReference type="PANTHER" id="PTHR28058:SF1">
    <property type="entry name" value="SMALL RIBOSOMAL SUBUNIT PROTEIN BS1M"/>
    <property type="match status" value="1"/>
</dbReference>
<dbReference type="GO" id="GO:0005763">
    <property type="term" value="C:mitochondrial small ribosomal subunit"/>
    <property type="evidence" value="ECO:0007669"/>
    <property type="project" value="TreeGrafter"/>
</dbReference>
<dbReference type="InterPro" id="IPR016712">
    <property type="entry name" value="Rbsml_bS1m-like"/>
</dbReference>
<name>A3LT11_PICST</name>
<evidence type="ECO:0000313" key="3">
    <source>
        <dbReference type="Proteomes" id="UP000002258"/>
    </source>
</evidence>
<feature type="region of interest" description="Disordered" evidence="1">
    <location>
        <begin position="314"/>
        <end position="346"/>
    </location>
</feature>
<dbReference type="OrthoDB" id="2735536at2759"/>
<dbReference type="InParanoid" id="A3LT11"/>
<dbReference type="GO" id="GO:0003735">
    <property type="term" value="F:structural constituent of ribosome"/>
    <property type="evidence" value="ECO:0007669"/>
    <property type="project" value="TreeGrafter"/>
</dbReference>
<dbReference type="Proteomes" id="UP000002258">
    <property type="component" value="Chromosome 4"/>
</dbReference>
<dbReference type="GeneID" id="4838923"/>
<dbReference type="KEGG" id="pic:PICST_67479"/>
<evidence type="ECO:0000256" key="1">
    <source>
        <dbReference type="SAM" id="MobiDB-lite"/>
    </source>
</evidence>
<dbReference type="FunCoup" id="A3LT11">
    <property type="interactions" value="146"/>
</dbReference>
<sequence length="360" mass="39679">MNSQELFNLVRNSKLAQVATPISKNIRGKSSVPTHQIIFTPKSSAVRSNFGIKTTLPKQIGYSHISFNDIDNYKSMPDVEKNSGKMYNRLKFQETGLVVNNHYTDSNPLFPSGNNKSNSKQRDHSIANSLNLHAKASAEEIRSILEQNPKLHQKFQKWLLVHHPQALVSSISQSTASELLRRFLSTDAAVIKKELQLTDLAKANGKIGSSAISTHIQGTGGFSYSQKGKLTNTPNGVKYGVVAPGRLVGNKEAAIGGFVVGVNERTTLLQHNYAKNAPGKHSRQFVMPFKINEAEITETGSLKLYADGIKTGSWMQRSSSNSFSPDRSRYTASNPNFGSASERNKTEGENLQRLLNLIIH</sequence>
<dbReference type="PANTHER" id="PTHR28058">
    <property type="entry name" value="37S RIBOSOMAL PROTEIN MRP51, MITOCHONDRIAL"/>
    <property type="match status" value="1"/>
</dbReference>
<dbReference type="EMBL" id="CP000498">
    <property type="protein sequence ID" value="ABN65987.2"/>
    <property type="molecule type" value="Genomic_DNA"/>
</dbReference>
<reference evidence="2 3" key="1">
    <citation type="journal article" date="2007" name="Nat. Biotechnol.">
        <title>Genome sequence of the lignocellulose-bioconverting and xylose-fermenting yeast Pichia stipitis.</title>
        <authorList>
            <person name="Jeffries T.W."/>
            <person name="Grigoriev I.V."/>
            <person name="Grimwood J."/>
            <person name="Laplaza J.M."/>
            <person name="Aerts A."/>
            <person name="Salamov A."/>
            <person name="Schmutz J."/>
            <person name="Lindquist E."/>
            <person name="Dehal P."/>
            <person name="Shapiro H."/>
            <person name="Jin Y.S."/>
            <person name="Passoth V."/>
            <person name="Richardson P.M."/>
        </authorList>
    </citation>
    <scope>NUCLEOTIDE SEQUENCE [LARGE SCALE GENOMIC DNA]</scope>
    <source>
        <strain evidence="3">ATCC 58785 / CBS 6054 / NBRC 10063 / NRRL Y-11545</strain>
    </source>
</reference>
<dbReference type="HOGENOM" id="CLU_063080_1_0_1"/>
<feature type="compositionally biased region" description="Polar residues" evidence="1">
    <location>
        <begin position="330"/>
        <end position="341"/>
    </location>
</feature>
<protein>
    <submittedName>
        <fullName evidence="2">Mitochondrial ribosome small subunit component</fullName>
    </submittedName>
</protein>
<dbReference type="STRING" id="322104.A3LT11"/>
<dbReference type="AlphaFoldDB" id="A3LT11"/>
<dbReference type="GO" id="GO:0070124">
    <property type="term" value="P:mitochondrial translational initiation"/>
    <property type="evidence" value="ECO:0007669"/>
    <property type="project" value="TreeGrafter"/>
</dbReference>
<dbReference type="eggNOG" id="ENOG502R4KN">
    <property type="taxonomic scope" value="Eukaryota"/>
</dbReference>
<proteinExistence type="predicted"/>
<evidence type="ECO:0000313" key="2">
    <source>
        <dbReference type="EMBL" id="ABN65987.2"/>
    </source>
</evidence>